<protein>
    <submittedName>
        <fullName evidence="2">Uncharacterized protein</fullName>
    </submittedName>
</protein>
<accession>A0ABP9NZK0</accession>
<keyword evidence="3" id="KW-1185">Reference proteome</keyword>
<dbReference type="Proteomes" id="UP001500804">
    <property type="component" value="Unassembled WGS sequence"/>
</dbReference>
<evidence type="ECO:0000313" key="3">
    <source>
        <dbReference type="Proteomes" id="UP001500804"/>
    </source>
</evidence>
<evidence type="ECO:0000313" key="2">
    <source>
        <dbReference type="EMBL" id="GAA5135456.1"/>
    </source>
</evidence>
<organism evidence="2 3">
    <name type="scientific">Pseudonocardia adelaidensis</name>
    <dbReference type="NCBI Taxonomy" id="648754"/>
    <lineage>
        <taxon>Bacteria</taxon>
        <taxon>Bacillati</taxon>
        <taxon>Actinomycetota</taxon>
        <taxon>Actinomycetes</taxon>
        <taxon>Pseudonocardiales</taxon>
        <taxon>Pseudonocardiaceae</taxon>
        <taxon>Pseudonocardia</taxon>
    </lineage>
</organism>
<dbReference type="EMBL" id="BAABJO010000032">
    <property type="protein sequence ID" value="GAA5135456.1"/>
    <property type="molecule type" value="Genomic_DNA"/>
</dbReference>
<feature type="compositionally biased region" description="Basic and acidic residues" evidence="1">
    <location>
        <begin position="105"/>
        <end position="117"/>
    </location>
</feature>
<proteinExistence type="predicted"/>
<comment type="caution">
    <text evidence="2">The sequence shown here is derived from an EMBL/GenBank/DDBJ whole genome shotgun (WGS) entry which is preliminary data.</text>
</comment>
<reference evidence="3" key="1">
    <citation type="journal article" date="2019" name="Int. J. Syst. Evol. Microbiol.">
        <title>The Global Catalogue of Microorganisms (GCM) 10K type strain sequencing project: providing services to taxonomists for standard genome sequencing and annotation.</title>
        <authorList>
            <consortium name="The Broad Institute Genomics Platform"/>
            <consortium name="The Broad Institute Genome Sequencing Center for Infectious Disease"/>
            <person name="Wu L."/>
            <person name="Ma J."/>
        </authorList>
    </citation>
    <scope>NUCLEOTIDE SEQUENCE [LARGE SCALE GENOMIC DNA]</scope>
    <source>
        <strain evidence="3">JCM 18302</strain>
    </source>
</reference>
<gene>
    <name evidence="2" type="ORF">GCM10023320_65030</name>
</gene>
<feature type="region of interest" description="Disordered" evidence="1">
    <location>
        <begin position="46"/>
        <end position="66"/>
    </location>
</feature>
<feature type="region of interest" description="Disordered" evidence="1">
    <location>
        <begin position="98"/>
        <end position="117"/>
    </location>
</feature>
<evidence type="ECO:0000256" key="1">
    <source>
        <dbReference type="SAM" id="MobiDB-lite"/>
    </source>
</evidence>
<sequence>MRAFGHGGWAGSRSRRWWLFGGAVLVLAVLVGAGAALIGVAAREPVAAAADDPRSESDAPQEPTVQLSLAESDDGEMEALEELVGNLQELVDQAKAVVEQDQEENEKAGHDRQTVDC</sequence>
<name>A0ABP9NZK0_9PSEU</name>